<dbReference type="Proteomes" id="UP000070501">
    <property type="component" value="Unassembled WGS sequence"/>
</dbReference>
<dbReference type="OrthoDB" id="5215637at2759"/>
<dbReference type="InParanoid" id="A0A136IVE8"/>
<keyword evidence="5" id="KW-1185">Reference proteome</keyword>
<keyword evidence="2" id="KW-0812">Transmembrane</keyword>
<dbReference type="AlphaFoldDB" id="A0A136IVE8"/>
<dbReference type="STRING" id="196109.A0A136IVE8"/>
<name>A0A136IVE8_9PEZI</name>
<evidence type="ECO:0000256" key="1">
    <source>
        <dbReference type="SAM" id="MobiDB-lite"/>
    </source>
</evidence>
<feature type="region of interest" description="Disordered" evidence="1">
    <location>
        <begin position="220"/>
        <end position="266"/>
    </location>
</feature>
<feature type="compositionally biased region" description="Basic and acidic residues" evidence="1">
    <location>
        <begin position="250"/>
        <end position="259"/>
    </location>
</feature>
<sequence length="266" mass="28386">MSPLQQYLLLSTTLLLSLVSAACYDRGGNLRESWVACRPDLPTGSCCSSNDFCMDNGLCLNAGGNQAYTQQGCTDKNWGAGCKGYCPIGSPSDGLYYMDYCWRGFDRPANSWCCGVQCCGNGTSTSEAGNIQIPVATEIFRPGSRSISAGGSVPSSSATSGSTSSAPTGPGSETATSSGLIDVRTMMLGLGLGLGIPLLLVIAAAGWMFMRMRRSEQQNPIASKQQKAFDERLGVHQQQQQQSWVPAELGQKDPVELPERYSQYAR</sequence>
<evidence type="ECO:0008006" key="6">
    <source>
        <dbReference type="Google" id="ProtNLM"/>
    </source>
</evidence>
<feature type="compositionally biased region" description="Low complexity" evidence="1">
    <location>
        <begin position="146"/>
        <end position="172"/>
    </location>
</feature>
<gene>
    <name evidence="4" type="ORF">Micbo1qcDRAFT_235685</name>
</gene>
<keyword evidence="2" id="KW-1133">Transmembrane helix</keyword>
<proteinExistence type="predicted"/>
<feature type="signal peptide" evidence="3">
    <location>
        <begin position="1"/>
        <end position="21"/>
    </location>
</feature>
<feature type="region of interest" description="Disordered" evidence="1">
    <location>
        <begin position="146"/>
        <end position="177"/>
    </location>
</feature>
<feature type="transmembrane region" description="Helical" evidence="2">
    <location>
        <begin position="186"/>
        <end position="209"/>
    </location>
</feature>
<dbReference type="EMBL" id="KQ964257">
    <property type="protein sequence ID" value="KXJ88868.1"/>
    <property type="molecule type" value="Genomic_DNA"/>
</dbReference>
<evidence type="ECO:0000313" key="5">
    <source>
        <dbReference type="Proteomes" id="UP000070501"/>
    </source>
</evidence>
<keyword evidence="3" id="KW-0732">Signal</keyword>
<evidence type="ECO:0000256" key="3">
    <source>
        <dbReference type="SAM" id="SignalP"/>
    </source>
</evidence>
<protein>
    <recommendedName>
        <fullName evidence="6">Mid2 domain-containing protein</fullName>
    </recommendedName>
</protein>
<evidence type="ECO:0000313" key="4">
    <source>
        <dbReference type="EMBL" id="KXJ88868.1"/>
    </source>
</evidence>
<evidence type="ECO:0000256" key="2">
    <source>
        <dbReference type="SAM" id="Phobius"/>
    </source>
</evidence>
<reference evidence="5" key="1">
    <citation type="submission" date="2016-02" db="EMBL/GenBank/DDBJ databases">
        <title>Draft genome sequence of Microdochium bolleyi, a fungal endophyte of beachgrass.</title>
        <authorList>
            <consortium name="DOE Joint Genome Institute"/>
            <person name="David A.S."/>
            <person name="May G."/>
            <person name="Haridas S."/>
            <person name="Lim J."/>
            <person name="Wang M."/>
            <person name="Labutti K."/>
            <person name="Lipzen A."/>
            <person name="Barry K."/>
            <person name="Grigoriev I.V."/>
        </authorList>
    </citation>
    <scope>NUCLEOTIDE SEQUENCE [LARGE SCALE GENOMIC DNA]</scope>
    <source>
        <strain evidence="5">J235TASD1</strain>
    </source>
</reference>
<feature type="chain" id="PRO_5007293175" description="Mid2 domain-containing protein" evidence="3">
    <location>
        <begin position="22"/>
        <end position="266"/>
    </location>
</feature>
<keyword evidence="2" id="KW-0472">Membrane</keyword>
<organism evidence="4 5">
    <name type="scientific">Microdochium bolleyi</name>
    <dbReference type="NCBI Taxonomy" id="196109"/>
    <lineage>
        <taxon>Eukaryota</taxon>
        <taxon>Fungi</taxon>
        <taxon>Dikarya</taxon>
        <taxon>Ascomycota</taxon>
        <taxon>Pezizomycotina</taxon>
        <taxon>Sordariomycetes</taxon>
        <taxon>Xylariomycetidae</taxon>
        <taxon>Xylariales</taxon>
        <taxon>Microdochiaceae</taxon>
        <taxon>Microdochium</taxon>
    </lineage>
</organism>
<accession>A0A136IVE8</accession>